<dbReference type="Proteomes" id="UP000293874">
    <property type="component" value="Unassembled WGS sequence"/>
</dbReference>
<reference evidence="1 2" key="1">
    <citation type="submission" date="2019-02" db="EMBL/GenBank/DDBJ databases">
        <title>Genomic Encyclopedia of Type Strains, Phase IV (KMG-IV): sequencing the most valuable type-strain genomes for metagenomic binning, comparative biology and taxonomic classification.</title>
        <authorList>
            <person name="Goeker M."/>
        </authorList>
    </citation>
    <scope>NUCLEOTIDE SEQUENCE [LARGE SCALE GENOMIC DNA]</scope>
    <source>
        <strain evidence="1 2">DSM 18116</strain>
    </source>
</reference>
<proteinExistence type="predicted"/>
<accession>A0A4Q7N667</accession>
<organism evidence="1 2">
    <name type="scientific">Pseudobacter ginsenosidimutans</name>
    <dbReference type="NCBI Taxonomy" id="661488"/>
    <lineage>
        <taxon>Bacteria</taxon>
        <taxon>Pseudomonadati</taxon>
        <taxon>Bacteroidota</taxon>
        <taxon>Chitinophagia</taxon>
        <taxon>Chitinophagales</taxon>
        <taxon>Chitinophagaceae</taxon>
        <taxon>Pseudobacter</taxon>
    </lineage>
</organism>
<evidence type="ECO:0000313" key="1">
    <source>
        <dbReference type="EMBL" id="RZS76576.1"/>
    </source>
</evidence>
<protein>
    <submittedName>
        <fullName evidence="1">Uncharacterized protein</fullName>
    </submittedName>
</protein>
<name>A0A4Q7N667_9BACT</name>
<dbReference type="AlphaFoldDB" id="A0A4Q7N667"/>
<sequence>MRAIFAAEPTTSPMISVGGTAIKNFKKDFTVDGETITIDFITMNCVEKQLYQLYIPYNDGTVRVHVQRNENGDFKIMGDNVCPAKFLPLEAAFDEAIKNY</sequence>
<dbReference type="EMBL" id="SGXA01000001">
    <property type="protein sequence ID" value="RZS76576.1"/>
    <property type="molecule type" value="Genomic_DNA"/>
</dbReference>
<evidence type="ECO:0000313" key="2">
    <source>
        <dbReference type="Proteomes" id="UP000293874"/>
    </source>
</evidence>
<comment type="caution">
    <text evidence="1">The sequence shown here is derived from an EMBL/GenBank/DDBJ whole genome shotgun (WGS) entry which is preliminary data.</text>
</comment>
<keyword evidence="2" id="KW-1185">Reference proteome</keyword>
<gene>
    <name evidence="1" type="ORF">EV199_2462</name>
</gene>